<dbReference type="EMBL" id="RDEX01000001">
    <property type="protein sequence ID" value="RLY94892.1"/>
    <property type="molecule type" value="Genomic_DNA"/>
</dbReference>
<name>A0A3L9LFC5_9MICC</name>
<feature type="region of interest" description="Disordered" evidence="1">
    <location>
        <begin position="196"/>
        <end position="229"/>
    </location>
</feature>
<protein>
    <submittedName>
        <fullName evidence="2">Transcriptional regulator</fullName>
    </submittedName>
</protein>
<evidence type="ECO:0000256" key="1">
    <source>
        <dbReference type="SAM" id="MobiDB-lite"/>
    </source>
</evidence>
<evidence type="ECO:0000313" key="3">
    <source>
        <dbReference type="Proteomes" id="UP000277871"/>
    </source>
</evidence>
<reference evidence="2 3" key="1">
    <citation type="submission" date="2018-10" db="EMBL/GenBank/DDBJ databases">
        <title>Kocuria tytonicola, new bacteria from the preen glands of American barn owls (Tyto furcata).</title>
        <authorList>
            <person name="Braun M.S."/>
            <person name="Wang E."/>
            <person name="Zimmermann S."/>
            <person name="Boutin S."/>
            <person name="Wagner H."/>
            <person name="Wink M."/>
        </authorList>
    </citation>
    <scope>NUCLEOTIDE SEQUENCE [LARGE SCALE GENOMIC DNA]</scope>
    <source>
        <strain evidence="2 3">473</strain>
    </source>
</reference>
<dbReference type="AlphaFoldDB" id="A0A3L9LFC5"/>
<dbReference type="RefSeq" id="WP_121864601.1">
    <property type="nucleotide sequence ID" value="NZ_RDEX01000001.1"/>
</dbReference>
<gene>
    <name evidence="2" type="ORF">EAE32_07170</name>
</gene>
<dbReference type="Proteomes" id="UP000277871">
    <property type="component" value="Unassembled WGS sequence"/>
</dbReference>
<feature type="compositionally biased region" description="Basic residues" evidence="1">
    <location>
        <begin position="219"/>
        <end position="229"/>
    </location>
</feature>
<proteinExistence type="predicted"/>
<accession>A0A3L9LFC5</accession>
<keyword evidence="3" id="KW-1185">Reference proteome</keyword>
<comment type="caution">
    <text evidence="2">The sequence shown here is derived from an EMBL/GenBank/DDBJ whole genome shotgun (WGS) entry which is preliminary data.</text>
</comment>
<sequence>MFVLTIDRRASRRDRDGLDMRAERDRLQRDLPHPVLDWDVNAGDELQALYDDAAAALAAVLALTATEQWHVGLGVGAVDEPLAGTVRESTGPAFVAAREAVNAAKERDTPAVRGNEWAEQAGAVLGLVCAVRGRRSPAGHEAATLAESGLTQHAVAARLNIGQSSVSRRLSAALWHEEREARDSIRALLQLADGHEPDRAAADAPRAPHQGATQSARIPARHAAGRQTP</sequence>
<evidence type="ECO:0000313" key="2">
    <source>
        <dbReference type="EMBL" id="RLY94892.1"/>
    </source>
</evidence>
<organism evidence="2 3">
    <name type="scientific">Kocuria tytonicola</name>
    <dbReference type="NCBI Taxonomy" id="2055946"/>
    <lineage>
        <taxon>Bacteria</taxon>
        <taxon>Bacillati</taxon>
        <taxon>Actinomycetota</taxon>
        <taxon>Actinomycetes</taxon>
        <taxon>Micrococcales</taxon>
        <taxon>Micrococcaceae</taxon>
        <taxon>Kocuria</taxon>
    </lineage>
</organism>